<accession>A0A1K1LBG1</accession>
<dbReference type="OrthoDB" id="9927572at2"/>
<gene>
    <name evidence="2" type="ORF">DESPIGER_0143</name>
</gene>
<organism evidence="2 3">
    <name type="scientific">Desulfovibrio piger</name>
    <dbReference type="NCBI Taxonomy" id="901"/>
    <lineage>
        <taxon>Bacteria</taxon>
        <taxon>Pseudomonadati</taxon>
        <taxon>Thermodesulfobacteriota</taxon>
        <taxon>Desulfovibrionia</taxon>
        <taxon>Desulfovibrionales</taxon>
        <taxon>Desulfovibrionaceae</taxon>
        <taxon>Desulfovibrio</taxon>
    </lineage>
</organism>
<dbReference type="AlphaFoldDB" id="A0A1K1LBG1"/>
<dbReference type="Proteomes" id="UP000186323">
    <property type="component" value="Chromosome I"/>
</dbReference>
<name>A0A1K1LBG1_9BACT</name>
<keyword evidence="1" id="KW-0472">Membrane</keyword>
<dbReference type="KEGG" id="dpg:DESPIGER_0143"/>
<sequence>MTNDEKKTLLRQRYAELDDASLCALERHKLTEQARALFDAELARRGLDLTAYEARHGDSLHRSRTALRRRQWRGVGLKAILAGIIFAGAGLVRQQYGDSLDALEALPVATGGLALVILVLALALRRR</sequence>
<keyword evidence="1" id="KW-0812">Transmembrane</keyword>
<proteinExistence type="predicted"/>
<keyword evidence="3" id="KW-1185">Reference proteome</keyword>
<reference evidence="3" key="1">
    <citation type="submission" date="2016-10" db="EMBL/GenBank/DDBJ databases">
        <authorList>
            <person name="Wegmann U."/>
        </authorList>
    </citation>
    <scope>NUCLEOTIDE SEQUENCE [LARGE SCALE GENOMIC DNA]</scope>
</reference>
<evidence type="ECO:0000313" key="2">
    <source>
        <dbReference type="EMBL" id="SFV72045.1"/>
    </source>
</evidence>
<feature type="transmembrane region" description="Helical" evidence="1">
    <location>
        <begin position="105"/>
        <end position="124"/>
    </location>
</feature>
<evidence type="ECO:0000313" key="3">
    <source>
        <dbReference type="Proteomes" id="UP000186323"/>
    </source>
</evidence>
<protein>
    <submittedName>
        <fullName evidence="2">Uncharacterized protein</fullName>
    </submittedName>
</protein>
<keyword evidence="1" id="KW-1133">Transmembrane helix</keyword>
<dbReference type="RefSeq" id="WP_072331738.1">
    <property type="nucleotide sequence ID" value="NZ_DBGALU010000059.1"/>
</dbReference>
<dbReference type="EMBL" id="LT630450">
    <property type="protein sequence ID" value="SFV72045.1"/>
    <property type="molecule type" value="Genomic_DNA"/>
</dbReference>
<feature type="transmembrane region" description="Helical" evidence="1">
    <location>
        <begin position="75"/>
        <end position="93"/>
    </location>
</feature>
<evidence type="ECO:0000256" key="1">
    <source>
        <dbReference type="SAM" id="Phobius"/>
    </source>
</evidence>